<feature type="compositionally biased region" description="Basic and acidic residues" evidence="1">
    <location>
        <begin position="352"/>
        <end position="361"/>
    </location>
</feature>
<dbReference type="EMBL" id="JBBWUH010000001">
    <property type="protein sequence ID" value="KAK8177134.1"/>
    <property type="molecule type" value="Genomic_DNA"/>
</dbReference>
<feature type="region of interest" description="Disordered" evidence="1">
    <location>
        <begin position="259"/>
        <end position="326"/>
    </location>
</feature>
<comment type="caution">
    <text evidence="2">The sequence shown here is derived from an EMBL/GenBank/DDBJ whole genome shotgun (WGS) entry which is preliminary data.</text>
</comment>
<name>A0ABR1Y614_9PEZI</name>
<feature type="compositionally biased region" description="Basic and acidic residues" evidence="1">
    <location>
        <begin position="305"/>
        <end position="314"/>
    </location>
</feature>
<evidence type="ECO:0000313" key="3">
    <source>
        <dbReference type="Proteomes" id="UP001456524"/>
    </source>
</evidence>
<feature type="compositionally biased region" description="Acidic residues" evidence="1">
    <location>
        <begin position="168"/>
        <end position="178"/>
    </location>
</feature>
<reference evidence="2 3" key="1">
    <citation type="journal article" date="2022" name="G3 (Bethesda)">
        <title>Enemy or ally: a genomic approach to elucidate the lifestyle of Phyllosticta citrichinaensis.</title>
        <authorList>
            <person name="Buijs V.A."/>
            <person name="Groenewald J.Z."/>
            <person name="Haridas S."/>
            <person name="LaButti K.M."/>
            <person name="Lipzen A."/>
            <person name="Martin F.M."/>
            <person name="Barry K."/>
            <person name="Grigoriev I.V."/>
            <person name="Crous P.W."/>
            <person name="Seidl M.F."/>
        </authorList>
    </citation>
    <scope>NUCLEOTIDE SEQUENCE [LARGE SCALE GENOMIC DNA]</scope>
    <source>
        <strain evidence="2 3">CBS 129764</strain>
    </source>
</reference>
<organism evidence="2 3">
    <name type="scientific">Phyllosticta citrichinensis</name>
    <dbReference type="NCBI Taxonomy" id="1130410"/>
    <lineage>
        <taxon>Eukaryota</taxon>
        <taxon>Fungi</taxon>
        <taxon>Dikarya</taxon>
        <taxon>Ascomycota</taxon>
        <taxon>Pezizomycotina</taxon>
        <taxon>Dothideomycetes</taxon>
        <taxon>Dothideomycetes incertae sedis</taxon>
        <taxon>Botryosphaeriales</taxon>
        <taxon>Phyllostictaceae</taxon>
        <taxon>Phyllosticta</taxon>
    </lineage>
</organism>
<accession>A0ABR1Y614</accession>
<feature type="non-terminal residue" evidence="2">
    <location>
        <position position="1"/>
    </location>
</feature>
<dbReference type="Gene3D" id="1.10.286.70">
    <property type="entry name" value="Get5 dimerization domain"/>
    <property type="match status" value="1"/>
</dbReference>
<keyword evidence="3" id="KW-1185">Reference proteome</keyword>
<sequence>YLHFSFIPANCKNYRLPWTVHHLSASRLLRFSICLGWSPDFPSHQYSFDLLRNLLYVAMEKEELERLLSDGRLELDRLRLFSKLFGNRQRHKKERKFWQLMQDQAGEEISNLPTRVRKMTQDVIGESLKPSIQEKQRHHDNIYSNYVETEPQVIEFDGQIKRARFWDGEEDSQDDEEYSQSLERTPPECVAKAWEAVIEEENLDQTYWIHMNHLQIKHFRAALKLRENAANMSRNELQKLVISEKIDELSEDEIDEFLNESVSESDDEDSDSDDSDSSSEEEEESDDDEQSGEDDSDGQTSSQGEEGHNLEQKGRTQKTGAARHLEKLRALHPGLFADDDEYDSDLEIKLEVQDNDTKTTDFHVSGTPPSGGIKRESSDPEEVDPSAKPPRLSGQEKLGSDAFWADLEAHLTQELGDNGLAKEAVGALGIWWKEKQEKSDGAA</sequence>
<evidence type="ECO:0000256" key="1">
    <source>
        <dbReference type="SAM" id="MobiDB-lite"/>
    </source>
</evidence>
<feature type="region of interest" description="Disordered" evidence="1">
    <location>
        <begin position="166"/>
        <end position="186"/>
    </location>
</feature>
<gene>
    <name evidence="2" type="ORF">IWX90DRAFT_491557</name>
</gene>
<feature type="region of interest" description="Disordered" evidence="1">
    <location>
        <begin position="352"/>
        <end position="397"/>
    </location>
</feature>
<proteinExistence type="predicted"/>
<evidence type="ECO:0000313" key="2">
    <source>
        <dbReference type="EMBL" id="KAK8177134.1"/>
    </source>
</evidence>
<dbReference type="Proteomes" id="UP001456524">
    <property type="component" value="Unassembled WGS sequence"/>
</dbReference>
<protein>
    <submittedName>
        <fullName evidence="2">Uncharacterized protein</fullName>
    </submittedName>
</protein>
<feature type="compositionally biased region" description="Acidic residues" evidence="1">
    <location>
        <begin position="259"/>
        <end position="297"/>
    </location>
</feature>